<organism evidence="5 6">
    <name type="scientific">Ilumatobacter coccineus (strain NBRC 103263 / KCTC 29153 / YM16-304)</name>
    <dbReference type="NCBI Taxonomy" id="1313172"/>
    <lineage>
        <taxon>Bacteria</taxon>
        <taxon>Bacillati</taxon>
        <taxon>Actinomycetota</taxon>
        <taxon>Acidimicrobiia</taxon>
        <taxon>Acidimicrobiales</taxon>
        <taxon>Ilumatobacteraceae</taxon>
        <taxon>Ilumatobacter</taxon>
    </lineage>
</organism>
<dbReference type="RefSeq" id="WP_015440274.1">
    <property type="nucleotide sequence ID" value="NC_020520.1"/>
</dbReference>
<protein>
    <submittedName>
        <fullName evidence="5">HpcH/HpaI aldolase</fullName>
        <ecNumber evidence="5">4.1.2.-</ecNumber>
    </submittedName>
</protein>
<keyword evidence="2" id="KW-0479">Metal-binding</keyword>
<dbReference type="Pfam" id="PF03328">
    <property type="entry name" value="HpcH_HpaI"/>
    <property type="match status" value="1"/>
</dbReference>
<evidence type="ECO:0000256" key="2">
    <source>
        <dbReference type="ARBA" id="ARBA00022723"/>
    </source>
</evidence>
<dbReference type="KEGG" id="aym:YM304_07120"/>
<accession>A0A6C7EAG8</accession>
<dbReference type="InterPro" id="IPR040442">
    <property type="entry name" value="Pyrv_kinase-like_dom_sf"/>
</dbReference>
<evidence type="ECO:0000256" key="1">
    <source>
        <dbReference type="ARBA" id="ARBA00005568"/>
    </source>
</evidence>
<dbReference type="AlphaFoldDB" id="A0A6C7EAG8"/>
<dbReference type="SUPFAM" id="SSF51621">
    <property type="entry name" value="Phosphoenolpyruvate/pyruvate domain"/>
    <property type="match status" value="1"/>
</dbReference>
<evidence type="ECO:0000313" key="6">
    <source>
        <dbReference type="Proteomes" id="UP000011863"/>
    </source>
</evidence>
<dbReference type="PANTHER" id="PTHR30502">
    <property type="entry name" value="2-KETO-3-DEOXY-L-RHAMNONATE ALDOLASE"/>
    <property type="match status" value="1"/>
</dbReference>
<name>A0A6C7EAG8_ILUCY</name>
<feature type="domain" description="HpcH/HpaI aldolase/citrate lyase" evidence="4">
    <location>
        <begin position="21"/>
        <end position="237"/>
    </location>
</feature>
<evidence type="ECO:0000256" key="3">
    <source>
        <dbReference type="ARBA" id="ARBA00023239"/>
    </source>
</evidence>
<dbReference type="PANTHER" id="PTHR30502:SF0">
    <property type="entry name" value="PHOSPHOENOLPYRUVATE CARBOXYLASE FAMILY PROTEIN"/>
    <property type="match status" value="1"/>
</dbReference>
<dbReference type="GO" id="GO:0005737">
    <property type="term" value="C:cytoplasm"/>
    <property type="evidence" value="ECO:0007669"/>
    <property type="project" value="TreeGrafter"/>
</dbReference>
<keyword evidence="3 5" id="KW-0456">Lyase</keyword>
<gene>
    <name evidence="5" type="ORF">YM304_07120</name>
</gene>
<dbReference type="Gene3D" id="3.20.20.60">
    <property type="entry name" value="Phosphoenolpyruvate-binding domains"/>
    <property type="match status" value="1"/>
</dbReference>
<evidence type="ECO:0000259" key="4">
    <source>
        <dbReference type="Pfam" id="PF03328"/>
    </source>
</evidence>
<sequence length="263" mass="27409">MNDTPSLRQLWDSGATTRGGWLSIPSTVTAEAVARAGFDYVCIDTQHGAIEYSDCVDLIQAVLLGGSRPIVRVPWNEQGIIGKMLDAGAQGAIVPMVNSVKEAEAVVRSCRYAPDGARSYGPGLVAPRTDGDYVDWARKNIAVIPMIETVHALESIDEILAVPGIDAVYVGPADLSLTLGLPAGNNDDDESFAAALTTIVDACERAGVVAGIHANGALTARRVAAGFRMVTVAADAVVLRAGLARELATSLESDTADGDGSLY</sequence>
<comment type="similarity">
    <text evidence="1">Belongs to the HpcH/HpaI aldolase family.</text>
</comment>
<reference evidence="5 6" key="1">
    <citation type="journal article" date="2013" name="Int. J. Syst. Evol. Microbiol.">
        <title>Ilumatobacter nonamiense sp. nov. and Ilumatobacter coccineum sp. nov., isolated from seashore sand.</title>
        <authorList>
            <person name="Matsumoto A."/>
            <person name="Kasai H."/>
            <person name="Matsuo Y."/>
            <person name="Shizuri Y."/>
            <person name="Ichikawa N."/>
            <person name="Fujita N."/>
            <person name="Omura S."/>
            <person name="Takahashi Y."/>
        </authorList>
    </citation>
    <scope>NUCLEOTIDE SEQUENCE [LARGE SCALE GENOMIC DNA]</scope>
    <source>
        <strain evidence="6">NBRC 103263 / KCTC 29153 / YM16-304</strain>
    </source>
</reference>
<evidence type="ECO:0000313" key="5">
    <source>
        <dbReference type="EMBL" id="BAN01026.1"/>
    </source>
</evidence>
<dbReference type="GO" id="GO:0016832">
    <property type="term" value="F:aldehyde-lyase activity"/>
    <property type="evidence" value="ECO:0007669"/>
    <property type="project" value="TreeGrafter"/>
</dbReference>
<dbReference type="InterPro" id="IPR005000">
    <property type="entry name" value="Aldolase/citrate-lyase_domain"/>
</dbReference>
<dbReference type="InterPro" id="IPR015813">
    <property type="entry name" value="Pyrv/PenolPyrv_kinase-like_dom"/>
</dbReference>
<proteinExistence type="inferred from homology"/>
<dbReference type="GO" id="GO:0046872">
    <property type="term" value="F:metal ion binding"/>
    <property type="evidence" value="ECO:0007669"/>
    <property type="project" value="UniProtKB-KW"/>
</dbReference>
<keyword evidence="6" id="KW-1185">Reference proteome</keyword>
<dbReference type="InterPro" id="IPR050251">
    <property type="entry name" value="HpcH-HpaI_aldolase"/>
</dbReference>
<dbReference type="Proteomes" id="UP000011863">
    <property type="component" value="Chromosome"/>
</dbReference>
<dbReference type="EC" id="4.1.2.-" evidence="5"/>
<dbReference type="EMBL" id="AP012057">
    <property type="protein sequence ID" value="BAN01026.1"/>
    <property type="molecule type" value="Genomic_DNA"/>
</dbReference>